<keyword evidence="4" id="KW-1185">Reference proteome</keyword>
<evidence type="ECO:0008006" key="5">
    <source>
        <dbReference type="Google" id="ProtNLM"/>
    </source>
</evidence>
<accession>A0ABN8QQG4</accession>
<feature type="coiled-coil region" evidence="1">
    <location>
        <begin position="176"/>
        <end position="203"/>
    </location>
</feature>
<keyword evidence="1" id="KW-0175">Coiled coil</keyword>
<evidence type="ECO:0000256" key="1">
    <source>
        <dbReference type="SAM" id="Coils"/>
    </source>
</evidence>
<evidence type="ECO:0000256" key="2">
    <source>
        <dbReference type="SAM" id="MobiDB-lite"/>
    </source>
</evidence>
<feature type="region of interest" description="Disordered" evidence="2">
    <location>
        <begin position="97"/>
        <end position="120"/>
    </location>
</feature>
<evidence type="ECO:0000313" key="3">
    <source>
        <dbReference type="EMBL" id="CAH3167011.1"/>
    </source>
</evidence>
<dbReference type="EMBL" id="CALNXK010000139">
    <property type="protein sequence ID" value="CAH3167011.1"/>
    <property type="molecule type" value="Genomic_DNA"/>
</dbReference>
<evidence type="ECO:0000313" key="4">
    <source>
        <dbReference type="Proteomes" id="UP001159405"/>
    </source>
</evidence>
<proteinExistence type="predicted"/>
<name>A0ABN8QQG4_9CNID</name>
<sequence length="404" mass="45218">MACRNITKIPKHCLVYFSIDQTTSIVETKRLSRKENGEPFVEVGPQGRSLVTIKYSGKTLDALVIASHDNKQILKHEETSFIEDPANAHLFYDEIRPEKRPNEEPHSRQNAKRSKQDNVDEVERLNQFLAEQQKREAQRRQRQATGRREIGIQCDKGNPAVKTADATVQTDFEDVTDELRKQVQDLKQVVAELTALKNQLRVSGQTSDPLLTELLSDNLDDLTEIYPDSPTDIQLSVAAANSNLALSQASAANSSSSITSVPPPAAASIITRTSSFSRPPPSISRVPLASIPQNQQLQNPQPGPTEEQQKKVEAIVALGSQMSTTAMACVDVLFSERELANGNTAGNFGFEKLNEEKMRFLSSILRHKFDSPSFMEQWDNVRTKINTKCRGKRRTLVKRLQRQI</sequence>
<gene>
    <name evidence="3" type="ORF">PLOB_00007984</name>
</gene>
<reference evidence="3 4" key="1">
    <citation type="submission" date="2022-05" db="EMBL/GenBank/DDBJ databases">
        <authorList>
            <consortium name="Genoscope - CEA"/>
            <person name="William W."/>
        </authorList>
    </citation>
    <scope>NUCLEOTIDE SEQUENCE [LARGE SCALE GENOMIC DNA]</scope>
</reference>
<organism evidence="3 4">
    <name type="scientific">Porites lobata</name>
    <dbReference type="NCBI Taxonomy" id="104759"/>
    <lineage>
        <taxon>Eukaryota</taxon>
        <taxon>Metazoa</taxon>
        <taxon>Cnidaria</taxon>
        <taxon>Anthozoa</taxon>
        <taxon>Hexacorallia</taxon>
        <taxon>Scleractinia</taxon>
        <taxon>Fungiina</taxon>
        <taxon>Poritidae</taxon>
        <taxon>Porites</taxon>
    </lineage>
</organism>
<dbReference type="Proteomes" id="UP001159405">
    <property type="component" value="Unassembled WGS sequence"/>
</dbReference>
<feature type="region of interest" description="Disordered" evidence="2">
    <location>
        <begin position="272"/>
        <end position="309"/>
    </location>
</feature>
<comment type="caution">
    <text evidence="3">The sequence shown here is derived from an EMBL/GenBank/DDBJ whole genome shotgun (WGS) entry which is preliminary data.</text>
</comment>
<feature type="compositionally biased region" description="Basic and acidic residues" evidence="2">
    <location>
        <begin position="97"/>
        <end position="107"/>
    </location>
</feature>
<protein>
    <recommendedName>
        <fullName evidence="5">BEN domain-containing protein</fullName>
    </recommendedName>
</protein>